<dbReference type="InterPro" id="IPR018247">
    <property type="entry name" value="EF_Hand_1_Ca_BS"/>
</dbReference>
<dbReference type="EMBL" id="BAHE01000015">
    <property type="protein sequence ID" value="GAC00467.1"/>
    <property type="molecule type" value="Genomic_DNA"/>
</dbReference>
<dbReference type="InterPro" id="IPR036866">
    <property type="entry name" value="RibonucZ/Hydroxyglut_hydro"/>
</dbReference>
<dbReference type="SMART" id="SM00849">
    <property type="entry name" value="Lactamase_B"/>
    <property type="match status" value="1"/>
</dbReference>
<sequence length="278" mass="30435">MQSWMCVFCANEFAPDADLPEVCPICDDDRQWLPTSGQQWTRLDENADNALDVTEVEPGLVRLSLRPSVGIGQQGFLVTTPEGNILWEPSGFIGPALMDWLDLHGGVNAIAASHPHLYGASVSISHHFGGVPVFYNDVDRRWLTRPDPVAKFWSGEAEVLGDVRLVQCGGHFPGSAVLHLPHAADGRGALLTGDTIKGVAQPGMVTFMRSYPNMIPLSPRLVRQIVGRVTALSFDRLYDAFGVVVDENAREVVESSARRYIGWASDEIVDPDDPFATR</sequence>
<gene>
    <name evidence="2" type="ORF">GONAM_15_01760</name>
</gene>
<dbReference type="InterPro" id="IPR001279">
    <property type="entry name" value="Metallo-B-lactamas"/>
</dbReference>
<name>K6X332_9ACTN</name>
<protein>
    <recommendedName>
        <fullName evidence="1">Metallo-beta-lactamase domain-containing protein</fullName>
    </recommendedName>
</protein>
<evidence type="ECO:0000313" key="2">
    <source>
        <dbReference type="EMBL" id="GAC00467.1"/>
    </source>
</evidence>
<dbReference type="Proteomes" id="UP000035058">
    <property type="component" value="Unassembled WGS sequence"/>
</dbReference>
<dbReference type="PANTHER" id="PTHR36839:SF1">
    <property type="entry name" value="METALLO-BETA-LACTAMASE FAMILY PROTEIN (AFU_ORTHOLOGUE AFUA_5G12770)"/>
    <property type="match status" value="1"/>
</dbReference>
<evidence type="ECO:0000259" key="1">
    <source>
        <dbReference type="SMART" id="SM00849"/>
    </source>
</evidence>
<dbReference type="SUPFAM" id="SSF56281">
    <property type="entry name" value="Metallo-hydrolase/oxidoreductase"/>
    <property type="match status" value="1"/>
</dbReference>
<dbReference type="PANTHER" id="PTHR36839">
    <property type="entry name" value="METALLO-BETA-LACTAMASE FAMILY PROTEIN (AFU_ORTHOLOGUE AFUA_5G12770)"/>
    <property type="match status" value="1"/>
</dbReference>
<evidence type="ECO:0000313" key="3">
    <source>
        <dbReference type="Proteomes" id="UP000035058"/>
    </source>
</evidence>
<feature type="domain" description="Metallo-beta-lactamase" evidence="1">
    <location>
        <begin position="72"/>
        <end position="228"/>
    </location>
</feature>
<organism evidence="2 3">
    <name type="scientific">Gordonia namibiensis NBRC 108229</name>
    <dbReference type="NCBI Taxonomy" id="1208314"/>
    <lineage>
        <taxon>Bacteria</taxon>
        <taxon>Bacillati</taxon>
        <taxon>Actinomycetota</taxon>
        <taxon>Actinomycetes</taxon>
        <taxon>Mycobacteriales</taxon>
        <taxon>Gordoniaceae</taxon>
        <taxon>Gordonia</taxon>
    </lineage>
</organism>
<dbReference type="PROSITE" id="PS00018">
    <property type="entry name" value="EF_HAND_1"/>
    <property type="match status" value="1"/>
</dbReference>
<dbReference type="RefSeq" id="WP_006866670.1">
    <property type="nucleotide sequence ID" value="NZ_BAHE01000015.1"/>
</dbReference>
<comment type="caution">
    <text evidence="2">The sequence shown here is derived from an EMBL/GenBank/DDBJ whole genome shotgun (WGS) entry which is preliminary data.</text>
</comment>
<accession>K6X332</accession>
<proteinExistence type="predicted"/>
<keyword evidence="3" id="KW-1185">Reference proteome</keyword>
<dbReference type="AlphaFoldDB" id="K6X332"/>
<dbReference type="Gene3D" id="3.60.15.10">
    <property type="entry name" value="Ribonuclease Z/Hydroxyacylglutathione hydrolase-like"/>
    <property type="match status" value="1"/>
</dbReference>
<reference evidence="2 3" key="1">
    <citation type="submission" date="2012-08" db="EMBL/GenBank/DDBJ databases">
        <title>Whole genome shotgun sequence of Gordonia namibiensis NBRC 108229.</title>
        <authorList>
            <person name="Isaki-Nakamura S."/>
            <person name="Hosoyama A."/>
            <person name="Tsuchikane K."/>
            <person name="Katsumata H."/>
            <person name="Baba S."/>
            <person name="Yamazaki S."/>
            <person name="Fujita N."/>
        </authorList>
    </citation>
    <scope>NUCLEOTIDE SEQUENCE [LARGE SCALE GENOMIC DNA]</scope>
    <source>
        <strain evidence="2 3">NBRC 108229</strain>
    </source>
</reference>